<proteinExistence type="predicted"/>
<feature type="non-terminal residue" evidence="1">
    <location>
        <position position="36"/>
    </location>
</feature>
<organism evidence="1">
    <name type="scientific">Nodularia spumigena AV1</name>
    <dbReference type="NCBI Taxonomy" id="284707"/>
    <lineage>
        <taxon>Bacteria</taxon>
        <taxon>Bacillati</taxon>
        <taxon>Cyanobacteriota</taxon>
        <taxon>Cyanophyceae</taxon>
        <taxon>Nostocales</taxon>
        <taxon>Nodulariaceae</taxon>
        <taxon>Nodularia</taxon>
    </lineage>
</organism>
<feature type="non-terminal residue" evidence="1">
    <location>
        <position position="1"/>
    </location>
</feature>
<gene>
    <name evidence="1" type="primary">ndaA</name>
</gene>
<protein>
    <submittedName>
        <fullName evidence="1">Nodularin synthetase subunit A</fullName>
    </submittedName>
</protein>
<evidence type="ECO:0000313" key="1">
    <source>
        <dbReference type="EMBL" id="ABI24114.1"/>
    </source>
</evidence>
<sequence length="36" mass="4117">NESKWRIAIQELVATHAVLRTFFDVSNFSEPLQLVG</sequence>
<dbReference type="AlphaFoldDB" id="Q0GMT9"/>
<dbReference type="EMBL" id="DQ842505">
    <property type="protein sequence ID" value="ABI24114.1"/>
    <property type="molecule type" value="Genomic_DNA"/>
</dbReference>
<name>Q0GMT9_NODSP</name>
<accession>Q0GMT9</accession>
<reference evidence="1" key="1">
    <citation type="submission" date="2006-07" db="EMBL/GenBank/DDBJ databases">
        <title>Expression analysis of the nodularin synthesis genes in the Baltic Sea bloom-former cyanobacterium Nodularia spumigena in response to nitrogen and phosphate stress.</title>
        <authorList>
            <person name="Jonasson S."/>
            <person name="Vintila S."/>
            <person name="Sivonen K."/>
            <person name="El-Shehawy R."/>
        </authorList>
    </citation>
    <scope>NUCLEOTIDE SEQUENCE</scope>
    <source>
        <strain evidence="1">AV1</strain>
    </source>
</reference>